<feature type="signal peptide" evidence="1">
    <location>
        <begin position="1"/>
        <end position="16"/>
    </location>
</feature>
<gene>
    <name evidence="2" type="ORF">LshimejAT787_0903430</name>
</gene>
<evidence type="ECO:0000313" key="2">
    <source>
        <dbReference type="EMBL" id="GLB41128.1"/>
    </source>
</evidence>
<feature type="chain" id="PRO_5040201777" description="Secreted protein" evidence="1">
    <location>
        <begin position="17"/>
        <end position="79"/>
    </location>
</feature>
<dbReference type="EMBL" id="BRPK01000009">
    <property type="protein sequence ID" value="GLB41128.1"/>
    <property type="molecule type" value="Genomic_DNA"/>
</dbReference>
<keyword evidence="3" id="KW-1185">Reference proteome</keyword>
<reference evidence="2" key="1">
    <citation type="submission" date="2022-07" db="EMBL/GenBank/DDBJ databases">
        <title>The genome of Lyophyllum shimeji provides insight into the initial evolution of ectomycorrhizal fungal genome.</title>
        <authorList>
            <person name="Kobayashi Y."/>
            <person name="Shibata T."/>
            <person name="Hirakawa H."/>
            <person name="Shigenobu S."/>
            <person name="Nishiyama T."/>
            <person name="Yamada A."/>
            <person name="Hasebe M."/>
            <person name="Kawaguchi M."/>
        </authorList>
    </citation>
    <scope>NUCLEOTIDE SEQUENCE</scope>
    <source>
        <strain evidence="2">AT787</strain>
    </source>
</reference>
<name>A0A9P3PSA3_LYOSH</name>
<evidence type="ECO:0000313" key="3">
    <source>
        <dbReference type="Proteomes" id="UP001063166"/>
    </source>
</evidence>
<evidence type="ECO:0008006" key="4">
    <source>
        <dbReference type="Google" id="ProtNLM"/>
    </source>
</evidence>
<sequence>MLFLSCALAFASPAVSSSWYLVRKVPSPFVSASHPFPIPHCLLAAPFKNCTNRSVFIAMLSRSGIRSDTFGSGTRYRLF</sequence>
<protein>
    <recommendedName>
        <fullName evidence="4">Secreted protein</fullName>
    </recommendedName>
</protein>
<dbReference type="Proteomes" id="UP001063166">
    <property type="component" value="Unassembled WGS sequence"/>
</dbReference>
<comment type="caution">
    <text evidence="2">The sequence shown here is derived from an EMBL/GenBank/DDBJ whole genome shotgun (WGS) entry which is preliminary data.</text>
</comment>
<accession>A0A9P3PSA3</accession>
<organism evidence="2 3">
    <name type="scientific">Lyophyllum shimeji</name>
    <name type="common">Hon-shimeji</name>
    <name type="synonym">Tricholoma shimeji</name>
    <dbReference type="NCBI Taxonomy" id="47721"/>
    <lineage>
        <taxon>Eukaryota</taxon>
        <taxon>Fungi</taxon>
        <taxon>Dikarya</taxon>
        <taxon>Basidiomycota</taxon>
        <taxon>Agaricomycotina</taxon>
        <taxon>Agaricomycetes</taxon>
        <taxon>Agaricomycetidae</taxon>
        <taxon>Agaricales</taxon>
        <taxon>Tricholomatineae</taxon>
        <taxon>Lyophyllaceae</taxon>
        <taxon>Lyophyllum</taxon>
    </lineage>
</organism>
<dbReference type="AlphaFoldDB" id="A0A9P3PSA3"/>
<evidence type="ECO:0000256" key="1">
    <source>
        <dbReference type="SAM" id="SignalP"/>
    </source>
</evidence>
<proteinExistence type="predicted"/>
<keyword evidence="1" id="KW-0732">Signal</keyword>